<dbReference type="AlphaFoldDB" id="A0A2U1ABV7"/>
<proteinExistence type="predicted"/>
<evidence type="ECO:0000313" key="3">
    <source>
        <dbReference type="EMBL" id="PVY33068.1"/>
    </source>
</evidence>
<keyword evidence="1" id="KW-0732">Signal</keyword>
<dbReference type="RefSeq" id="WP_116885988.1">
    <property type="nucleotide sequence ID" value="NZ_CABMMC010000092.1"/>
</dbReference>
<dbReference type="GeneID" id="78297250"/>
<accession>A0A2U1ABV7</accession>
<organism evidence="3 4">
    <name type="scientific">Victivallis vadensis</name>
    <dbReference type="NCBI Taxonomy" id="172901"/>
    <lineage>
        <taxon>Bacteria</taxon>
        <taxon>Pseudomonadati</taxon>
        <taxon>Lentisphaerota</taxon>
        <taxon>Lentisphaeria</taxon>
        <taxon>Victivallales</taxon>
        <taxon>Victivallaceae</taxon>
        <taxon>Victivallis</taxon>
    </lineage>
</organism>
<evidence type="ECO:0000313" key="5">
    <source>
        <dbReference type="Proteomes" id="UP000576225"/>
    </source>
</evidence>
<comment type="caution">
    <text evidence="3">The sequence shown here is derived from an EMBL/GenBank/DDBJ whole genome shotgun (WGS) entry which is preliminary data.</text>
</comment>
<evidence type="ECO:0000313" key="4">
    <source>
        <dbReference type="Proteomes" id="UP000245959"/>
    </source>
</evidence>
<dbReference type="EMBL" id="JABAEW010000005">
    <property type="protein sequence ID" value="NMD85706.1"/>
    <property type="molecule type" value="Genomic_DNA"/>
</dbReference>
<dbReference type="PROSITE" id="PS51257">
    <property type="entry name" value="PROKAR_LIPOPROTEIN"/>
    <property type="match status" value="1"/>
</dbReference>
<sequence length="135" mass="15316">MKKSLFLFGAIAALMLGGAGCASVGLPNGRYLPAEERGDYAIVYQDLIFLHMRAPENSPGQTAFWDWAGSYSVGDGGKLELDMDTPTRKLWDFYYNFRMQGGMILVDDLSTRTTYPLRIERQKLRNEVMQFEGMR</sequence>
<dbReference type="OrthoDB" id="5287431at2"/>
<reference evidence="3 4" key="1">
    <citation type="submission" date="2018-04" db="EMBL/GenBank/DDBJ databases">
        <title>Genomic Encyclopedia of Type Strains, Phase IV (KMG-IV): sequencing the most valuable type-strain genomes for metagenomic binning, comparative biology and taxonomic classification.</title>
        <authorList>
            <person name="Goeker M."/>
        </authorList>
    </citation>
    <scope>NUCLEOTIDE SEQUENCE [LARGE SCALE GENOMIC DNA]</scope>
    <source>
        <strain evidence="3 4">DSM 14823</strain>
    </source>
</reference>
<protein>
    <submittedName>
        <fullName evidence="3">Uncharacterized protein</fullName>
    </submittedName>
</protein>
<evidence type="ECO:0000313" key="2">
    <source>
        <dbReference type="EMBL" id="NMD85706.1"/>
    </source>
</evidence>
<keyword evidence="4" id="KW-1185">Reference proteome</keyword>
<feature type="signal peptide" evidence="1">
    <location>
        <begin position="1"/>
        <end position="22"/>
    </location>
</feature>
<dbReference type="Proteomes" id="UP000245959">
    <property type="component" value="Unassembled WGS sequence"/>
</dbReference>
<dbReference type="EMBL" id="QEKH01000054">
    <property type="protein sequence ID" value="PVY33068.1"/>
    <property type="molecule type" value="Genomic_DNA"/>
</dbReference>
<dbReference type="Proteomes" id="UP000576225">
    <property type="component" value="Unassembled WGS sequence"/>
</dbReference>
<gene>
    <name evidence="3" type="ORF">C8D82_1546</name>
    <name evidence="2" type="ORF">HF882_03825</name>
</gene>
<evidence type="ECO:0000256" key="1">
    <source>
        <dbReference type="SAM" id="SignalP"/>
    </source>
</evidence>
<reference evidence="2 5" key="2">
    <citation type="submission" date="2020-04" db="EMBL/GenBank/DDBJ databases">
        <authorList>
            <person name="Hitch T.C.A."/>
            <person name="Wylensek D."/>
            <person name="Clavel T."/>
        </authorList>
    </citation>
    <scope>NUCLEOTIDE SEQUENCE [LARGE SCALE GENOMIC DNA]</scope>
    <source>
        <strain evidence="2 5">COR2-253-APC-1A</strain>
    </source>
</reference>
<feature type="chain" id="PRO_5036052092" evidence="1">
    <location>
        <begin position="23"/>
        <end position="135"/>
    </location>
</feature>
<name>A0A2U1ABV7_9BACT</name>